<comment type="caution">
    <text evidence="7">The sequence shown here is derived from an EMBL/GenBank/DDBJ whole genome shotgun (WGS) entry which is preliminary data.</text>
</comment>
<dbReference type="GO" id="GO:0030288">
    <property type="term" value="C:outer membrane-bounded periplasmic space"/>
    <property type="evidence" value="ECO:0007669"/>
    <property type="project" value="TreeGrafter"/>
</dbReference>
<name>A0A3A9K904_9BACI</name>
<keyword evidence="4" id="KW-0479">Metal-binding</keyword>
<evidence type="ECO:0000256" key="4">
    <source>
        <dbReference type="PIRSR" id="PIRSR002825-1"/>
    </source>
</evidence>
<keyword evidence="2" id="KW-0410">Iron transport</keyword>
<dbReference type="CDD" id="cd13542">
    <property type="entry name" value="PBP2_FutA1_ilke"/>
    <property type="match status" value="1"/>
</dbReference>
<feature type="compositionally biased region" description="Low complexity" evidence="5">
    <location>
        <begin position="39"/>
        <end position="52"/>
    </location>
</feature>
<feature type="region of interest" description="Disordered" evidence="5">
    <location>
        <begin position="32"/>
        <end position="61"/>
    </location>
</feature>
<evidence type="ECO:0000256" key="5">
    <source>
        <dbReference type="SAM" id="MobiDB-lite"/>
    </source>
</evidence>
<comment type="similarity">
    <text evidence="1">Belongs to the bacterial solute-binding protein 1 family.</text>
</comment>
<dbReference type="GO" id="GO:0006826">
    <property type="term" value="P:iron ion transport"/>
    <property type="evidence" value="ECO:0007669"/>
    <property type="project" value="UniProtKB-KW"/>
</dbReference>
<evidence type="ECO:0000313" key="7">
    <source>
        <dbReference type="EMBL" id="RKL67002.1"/>
    </source>
</evidence>
<keyword evidence="8" id="KW-1185">Reference proteome</keyword>
<organism evidence="7 8">
    <name type="scientific">Salipaludibacillus neizhouensis</name>
    <dbReference type="NCBI Taxonomy" id="885475"/>
    <lineage>
        <taxon>Bacteria</taxon>
        <taxon>Bacillati</taxon>
        <taxon>Bacillota</taxon>
        <taxon>Bacilli</taxon>
        <taxon>Bacillales</taxon>
        <taxon>Bacillaceae</taxon>
    </lineage>
</organism>
<protein>
    <submittedName>
        <fullName evidence="7">Fe(3+) ABC transporter substrate-binding protein</fullName>
    </submittedName>
</protein>
<dbReference type="EMBL" id="PDOE01000004">
    <property type="protein sequence ID" value="RKL67002.1"/>
    <property type="molecule type" value="Genomic_DNA"/>
</dbReference>
<dbReference type="RefSeq" id="WP_110937512.1">
    <property type="nucleotide sequence ID" value="NZ_PDOE01000004.1"/>
</dbReference>
<keyword evidence="2" id="KW-0813">Transport</keyword>
<evidence type="ECO:0000256" key="3">
    <source>
        <dbReference type="ARBA" id="ARBA00022729"/>
    </source>
</evidence>
<dbReference type="Pfam" id="PF13416">
    <property type="entry name" value="SBP_bac_8"/>
    <property type="match status" value="1"/>
</dbReference>
<reference evidence="7 8" key="1">
    <citation type="submission" date="2017-10" db="EMBL/GenBank/DDBJ databases">
        <title>Bacillus sp. nov., a halophilic bacterium isolated from a Keqin Lake.</title>
        <authorList>
            <person name="Wang H."/>
        </authorList>
    </citation>
    <scope>NUCLEOTIDE SEQUENCE [LARGE SCALE GENOMIC DNA]</scope>
    <source>
        <strain evidence="7 8">KCTC 13187</strain>
    </source>
</reference>
<evidence type="ECO:0000313" key="8">
    <source>
        <dbReference type="Proteomes" id="UP000281498"/>
    </source>
</evidence>
<keyword evidence="4" id="KW-0408">Iron</keyword>
<dbReference type="SUPFAM" id="SSF53850">
    <property type="entry name" value="Periplasmic binding protein-like II"/>
    <property type="match status" value="1"/>
</dbReference>
<gene>
    <name evidence="7" type="ORF">CR203_10795</name>
</gene>
<sequence length="377" mass="41730">MRLKKNRILTALVMLLTTVLVLSACGGEEQQEANAAKDSTNNQSNETSNESSEQVEEKDDSGAVNLYTSRHYDSDNELFATFTEQTGIEVNVVQGDSDELIERLNREGEATEADLFFTADAGRLFRAKDAGLLQAVENETITNNIPESLRDTDNQWFGLTKRARVFVYANDRVDESELSTYEALTEEKWQGRVLIRSSENIYNQSLLASIIELNGADAANEWASGIVENMAREPQGGDRDQAKAIASGEGDIAVINTYYFGNMLNSEDPEEVKVAEGLSLFFPNQETTGTHINVSGLGVTKHAKNKDNAIKLIEFLSSEEAQGRFAEANYEYPVNPNAEVSELLKSWGEFKAQDLNLTKLGENNAEAVMILNEVGWK</sequence>
<dbReference type="InterPro" id="IPR006059">
    <property type="entry name" value="SBP"/>
</dbReference>
<keyword evidence="2" id="KW-0406">Ion transport</keyword>
<dbReference type="PANTHER" id="PTHR30006">
    <property type="entry name" value="THIAMINE-BINDING PERIPLASMIC PROTEIN-RELATED"/>
    <property type="match status" value="1"/>
</dbReference>
<feature type="chain" id="PRO_5039428101" evidence="6">
    <location>
        <begin position="25"/>
        <end position="377"/>
    </location>
</feature>
<proteinExistence type="inferred from homology"/>
<dbReference type="InterPro" id="IPR026045">
    <property type="entry name" value="Ferric-bd"/>
</dbReference>
<dbReference type="OrthoDB" id="9769319at2"/>
<dbReference type="PIRSF" id="PIRSF002825">
    <property type="entry name" value="CfbpA"/>
    <property type="match status" value="1"/>
</dbReference>
<feature type="binding site" evidence="4">
    <location>
        <position position="258"/>
    </location>
    <ligand>
        <name>Fe cation</name>
        <dbReference type="ChEBI" id="CHEBI:24875"/>
    </ligand>
</feature>
<evidence type="ECO:0000256" key="6">
    <source>
        <dbReference type="SAM" id="SignalP"/>
    </source>
</evidence>
<dbReference type="GO" id="GO:0046872">
    <property type="term" value="F:metal ion binding"/>
    <property type="evidence" value="ECO:0007669"/>
    <property type="project" value="UniProtKB-KW"/>
</dbReference>
<feature type="binding site" evidence="4">
    <location>
        <position position="71"/>
    </location>
    <ligand>
        <name>Fe cation</name>
        <dbReference type="ChEBI" id="CHEBI:24875"/>
    </ligand>
</feature>
<feature type="signal peptide" evidence="6">
    <location>
        <begin position="1"/>
        <end position="24"/>
    </location>
</feature>
<accession>A0A3A9K904</accession>
<dbReference type="PANTHER" id="PTHR30006:SF15">
    <property type="entry name" value="IRON-UTILIZATION PERIPLASMIC PROTEIN"/>
    <property type="match status" value="1"/>
</dbReference>
<dbReference type="Gene3D" id="3.40.190.10">
    <property type="entry name" value="Periplasmic binding protein-like II"/>
    <property type="match status" value="2"/>
</dbReference>
<feature type="binding site" evidence="4">
    <location>
        <position position="259"/>
    </location>
    <ligand>
        <name>Fe cation</name>
        <dbReference type="ChEBI" id="CHEBI:24875"/>
    </ligand>
</feature>
<dbReference type="AlphaFoldDB" id="A0A3A9K904"/>
<dbReference type="Proteomes" id="UP000281498">
    <property type="component" value="Unassembled WGS sequence"/>
</dbReference>
<evidence type="ECO:0000256" key="1">
    <source>
        <dbReference type="ARBA" id="ARBA00008520"/>
    </source>
</evidence>
<keyword evidence="3 6" id="KW-0732">Signal</keyword>
<evidence type="ECO:0000256" key="2">
    <source>
        <dbReference type="ARBA" id="ARBA00022496"/>
    </source>
</evidence>
<dbReference type="PROSITE" id="PS51257">
    <property type="entry name" value="PROKAR_LIPOPROTEIN"/>
    <property type="match status" value="1"/>
</dbReference>